<organism evidence="2 3">
    <name type="scientific">Streptomyces virginiae</name>
    <name type="common">Streptomyces cinnamonensis</name>
    <dbReference type="NCBI Taxonomy" id="1961"/>
    <lineage>
        <taxon>Bacteria</taxon>
        <taxon>Bacillati</taxon>
        <taxon>Actinomycetota</taxon>
        <taxon>Actinomycetes</taxon>
        <taxon>Kitasatosporales</taxon>
        <taxon>Streptomycetaceae</taxon>
        <taxon>Streptomyces</taxon>
    </lineage>
</organism>
<keyword evidence="3" id="KW-1185">Reference proteome</keyword>
<protein>
    <submittedName>
        <fullName evidence="2">Uncharacterized protein</fullName>
    </submittedName>
</protein>
<proteinExistence type="predicted"/>
<evidence type="ECO:0000256" key="1">
    <source>
        <dbReference type="SAM" id="MobiDB-lite"/>
    </source>
</evidence>
<dbReference type="Proteomes" id="UP000660554">
    <property type="component" value="Unassembled WGS sequence"/>
</dbReference>
<accession>A0ABQ3NMS8</accession>
<evidence type="ECO:0000313" key="3">
    <source>
        <dbReference type="Proteomes" id="UP000660554"/>
    </source>
</evidence>
<comment type="caution">
    <text evidence="2">The sequence shown here is derived from an EMBL/GenBank/DDBJ whole genome shotgun (WGS) entry which is preliminary data.</text>
</comment>
<gene>
    <name evidence="2" type="ORF">Scinn_35440</name>
</gene>
<evidence type="ECO:0000313" key="2">
    <source>
        <dbReference type="EMBL" id="GHI14081.1"/>
    </source>
</evidence>
<feature type="region of interest" description="Disordered" evidence="1">
    <location>
        <begin position="1"/>
        <end position="22"/>
    </location>
</feature>
<reference evidence="3" key="1">
    <citation type="submission" date="2020-09" db="EMBL/GenBank/DDBJ databases">
        <title>Whole genome shotgun sequence of Streptomyces cinnamonensis NBRC 15873.</title>
        <authorList>
            <person name="Komaki H."/>
            <person name="Tamura T."/>
        </authorList>
    </citation>
    <scope>NUCLEOTIDE SEQUENCE [LARGE SCALE GENOMIC DNA]</scope>
    <source>
        <strain evidence="3">NBRC 15873</strain>
    </source>
</reference>
<dbReference type="EMBL" id="BNDV01000008">
    <property type="protein sequence ID" value="GHI14081.1"/>
    <property type="molecule type" value="Genomic_DNA"/>
</dbReference>
<name>A0ABQ3NMS8_STRVG</name>
<sequence length="234" mass="26026">MWDGRSPVKGAGKHPQSNPAVRAAATENALREVTHQNTIYEATAPVALFTAAILNHPIIAAEDFSHDADTPPYRPTLVRLLEWLGDTAYDADDECFAISESHCDKGFLYEDREMRAFRDLRPAIFSAVQPLLGHENAEVHDAALLAAIPLTEHPFLSAHRALLVDHACRLLATSTDRHHRDRVLDAMRAWGQNTSALECADDIAACERYVRLKAERDSWWAAEGADSYSEDPPF</sequence>